<protein>
    <submittedName>
        <fullName evidence="3">Uncharacterized protein</fullName>
    </submittedName>
</protein>
<evidence type="ECO:0000313" key="4">
    <source>
        <dbReference type="Proteomes" id="UP000078540"/>
    </source>
</evidence>
<dbReference type="EMBL" id="KQ976488">
    <property type="protein sequence ID" value="KYM83643.1"/>
    <property type="molecule type" value="Genomic_DNA"/>
</dbReference>
<organism evidence="3 4">
    <name type="scientific">Atta colombica</name>
    <dbReference type="NCBI Taxonomy" id="520822"/>
    <lineage>
        <taxon>Eukaryota</taxon>
        <taxon>Metazoa</taxon>
        <taxon>Ecdysozoa</taxon>
        <taxon>Arthropoda</taxon>
        <taxon>Hexapoda</taxon>
        <taxon>Insecta</taxon>
        <taxon>Pterygota</taxon>
        <taxon>Neoptera</taxon>
        <taxon>Endopterygota</taxon>
        <taxon>Hymenoptera</taxon>
        <taxon>Apocrita</taxon>
        <taxon>Aculeata</taxon>
        <taxon>Formicoidea</taxon>
        <taxon>Formicidae</taxon>
        <taxon>Myrmicinae</taxon>
        <taxon>Atta</taxon>
    </lineage>
</organism>
<feature type="transmembrane region" description="Helical" evidence="2">
    <location>
        <begin position="27"/>
        <end position="46"/>
    </location>
</feature>
<feature type="compositionally biased region" description="Basic residues" evidence="1">
    <location>
        <begin position="58"/>
        <end position="72"/>
    </location>
</feature>
<reference evidence="3 4" key="1">
    <citation type="submission" date="2015-09" db="EMBL/GenBank/DDBJ databases">
        <title>Atta colombica WGS genome.</title>
        <authorList>
            <person name="Nygaard S."/>
            <person name="Hu H."/>
            <person name="Boomsma J."/>
            <person name="Zhang G."/>
        </authorList>
    </citation>
    <scope>NUCLEOTIDE SEQUENCE [LARGE SCALE GENOMIC DNA]</scope>
    <source>
        <strain evidence="3">Treedump-2</strain>
        <tissue evidence="3">Whole body</tissue>
    </source>
</reference>
<feature type="compositionally biased region" description="Basic and acidic residues" evidence="1">
    <location>
        <begin position="73"/>
        <end position="85"/>
    </location>
</feature>
<evidence type="ECO:0000256" key="2">
    <source>
        <dbReference type="SAM" id="Phobius"/>
    </source>
</evidence>
<evidence type="ECO:0000313" key="3">
    <source>
        <dbReference type="EMBL" id="KYM83643.1"/>
    </source>
</evidence>
<keyword evidence="2" id="KW-1133">Transmembrane helix</keyword>
<sequence>MLFLKDKLYNALRIVYSHCGNGKTITLYFKIIVFLLSFFFLIPLPCKQFREQCPGKGLHSRWDKKSRRREKERKRQRDVQDENNEGKEMVERMVRTVIRGRLRRGARTFTLNSHLVNAYTAHGSSPFVSNWLENYLRNDEKWNDLIMFVERVLMSEIKQTVCVFNLSHARRTKRNESMKAFQ</sequence>
<name>A0A195BHE0_9HYME</name>
<gene>
    <name evidence="3" type="ORF">ALC53_06045</name>
</gene>
<dbReference type="AlphaFoldDB" id="A0A195BHE0"/>
<proteinExistence type="predicted"/>
<accession>A0A195BHE0</accession>
<keyword evidence="2" id="KW-0812">Transmembrane</keyword>
<dbReference type="Proteomes" id="UP000078540">
    <property type="component" value="Unassembled WGS sequence"/>
</dbReference>
<keyword evidence="2" id="KW-0472">Membrane</keyword>
<keyword evidence="4" id="KW-1185">Reference proteome</keyword>
<evidence type="ECO:0000256" key="1">
    <source>
        <dbReference type="SAM" id="MobiDB-lite"/>
    </source>
</evidence>
<feature type="region of interest" description="Disordered" evidence="1">
    <location>
        <begin position="54"/>
        <end position="85"/>
    </location>
</feature>